<protein>
    <submittedName>
        <fullName evidence="2">SCP-2 sterol transfer family protein</fullName>
    </submittedName>
</protein>
<dbReference type="EMBL" id="BJOD01000031">
    <property type="protein sequence ID" value="GED26871.1"/>
    <property type="molecule type" value="Genomic_DNA"/>
</dbReference>
<accession>A0A3M8ARV8</accession>
<evidence type="ECO:0000313" key="1">
    <source>
        <dbReference type="EMBL" id="GED26871.1"/>
    </source>
</evidence>
<sequence>MIGIGRLLYEVGERLQKKTHLHYMTAGWEKRIGIVVDDTQSRWQLTISKGSISAGVWEEEQSADLIVRGGERQMEMLFGGDELVYTLAKQQVKIAGTLRDQLKLDAILRLTCK</sequence>
<dbReference type="Proteomes" id="UP000276178">
    <property type="component" value="Unassembled WGS sequence"/>
</dbReference>
<keyword evidence="4" id="KW-1185">Reference proteome</keyword>
<reference evidence="1 4" key="2">
    <citation type="submission" date="2019-06" db="EMBL/GenBank/DDBJ databases">
        <title>Whole genome shotgun sequence of Brevibacillus agri NBRC 15538.</title>
        <authorList>
            <person name="Hosoyama A."/>
            <person name="Uohara A."/>
            <person name="Ohji S."/>
            <person name="Ichikawa N."/>
        </authorList>
    </citation>
    <scope>NUCLEOTIDE SEQUENCE [LARGE SCALE GENOMIC DNA]</scope>
    <source>
        <strain evidence="1 4">NBRC 15538</strain>
    </source>
</reference>
<dbReference type="OrthoDB" id="2476667at2"/>
<dbReference type="GeneID" id="82810088"/>
<evidence type="ECO:0000313" key="4">
    <source>
        <dbReference type="Proteomes" id="UP000317180"/>
    </source>
</evidence>
<dbReference type="RefSeq" id="WP_005826582.1">
    <property type="nucleotide sequence ID" value="NZ_BJOD01000031.1"/>
</dbReference>
<proteinExistence type="predicted"/>
<dbReference type="EMBL" id="RHHN01000044">
    <property type="protein sequence ID" value="RNB53930.1"/>
    <property type="molecule type" value="Genomic_DNA"/>
</dbReference>
<dbReference type="AlphaFoldDB" id="A0A3M8ARV8"/>
<evidence type="ECO:0000313" key="2">
    <source>
        <dbReference type="EMBL" id="RNB53930.1"/>
    </source>
</evidence>
<dbReference type="Proteomes" id="UP000317180">
    <property type="component" value="Unassembled WGS sequence"/>
</dbReference>
<dbReference type="SUPFAM" id="SSF55718">
    <property type="entry name" value="SCP-like"/>
    <property type="match status" value="1"/>
</dbReference>
<comment type="caution">
    <text evidence="2">The sequence shown here is derived from an EMBL/GenBank/DDBJ whole genome shotgun (WGS) entry which is preliminary data.</text>
</comment>
<dbReference type="InterPro" id="IPR036527">
    <property type="entry name" value="SCP2_sterol-bd_dom_sf"/>
</dbReference>
<name>A0A3M8ARV8_9BACL</name>
<reference evidence="2 3" key="1">
    <citation type="submission" date="2018-10" db="EMBL/GenBank/DDBJ databases">
        <title>Phylogenomics of Brevibacillus.</title>
        <authorList>
            <person name="Dunlap C."/>
        </authorList>
    </citation>
    <scope>NUCLEOTIDE SEQUENCE [LARGE SCALE GENOMIC DNA]</scope>
    <source>
        <strain evidence="2 3">NRRL NRS 1219</strain>
    </source>
</reference>
<gene>
    <name evidence="1" type="ORF">BAG01nite_29730</name>
    <name evidence="2" type="ORF">EB820_15030</name>
</gene>
<organism evidence="2 3">
    <name type="scientific">Brevibacillus agri</name>
    <dbReference type="NCBI Taxonomy" id="51101"/>
    <lineage>
        <taxon>Bacteria</taxon>
        <taxon>Bacillati</taxon>
        <taxon>Bacillota</taxon>
        <taxon>Bacilli</taxon>
        <taxon>Bacillales</taxon>
        <taxon>Paenibacillaceae</taxon>
        <taxon>Brevibacillus</taxon>
    </lineage>
</organism>
<evidence type="ECO:0000313" key="3">
    <source>
        <dbReference type="Proteomes" id="UP000276178"/>
    </source>
</evidence>